<comment type="caution">
    <text evidence="3">The sequence shown here is derived from an EMBL/GenBank/DDBJ whole genome shotgun (WGS) entry which is preliminary data.</text>
</comment>
<comment type="similarity">
    <text evidence="1">To bacterial alkanal monooxygenase alpha and beta chains.</text>
</comment>
<protein>
    <submittedName>
        <fullName evidence="3">LLM class flavin-dependent oxidoreductase</fullName>
    </submittedName>
</protein>
<dbReference type="Gene3D" id="3.20.20.30">
    <property type="entry name" value="Luciferase-like domain"/>
    <property type="match status" value="1"/>
</dbReference>
<evidence type="ECO:0000259" key="2">
    <source>
        <dbReference type="Pfam" id="PF00296"/>
    </source>
</evidence>
<dbReference type="EMBL" id="JACJVP010000037">
    <property type="protein sequence ID" value="MBB6673354.1"/>
    <property type="molecule type" value="Genomic_DNA"/>
</dbReference>
<evidence type="ECO:0000256" key="1">
    <source>
        <dbReference type="ARBA" id="ARBA00007789"/>
    </source>
</evidence>
<feature type="domain" description="Luciferase-like" evidence="2">
    <location>
        <begin position="6"/>
        <end position="305"/>
    </location>
</feature>
<reference evidence="3 4" key="1">
    <citation type="submission" date="2020-08" db="EMBL/GenBank/DDBJ databases">
        <title>Cohnella phylogeny.</title>
        <authorList>
            <person name="Dunlap C."/>
        </authorList>
    </citation>
    <scope>NUCLEOTIDE SEQUENCE [LARGE SCALE GENOMIC DNA]</scope>
    <source>
        <strain evidence="3 4">DSM 28246</strain>
    </source>
</reference>
<sequence>MAIKLSILDQSVISPGESGAAALRHTIALARLAERWGYHRFWVSEHHDSNLVAGSSPEVLISHLLALTERIRIGSGGVMLQHYSPYKVAENFNVLASLAPGRVDLGIGRTPGGLPLSIKALQKGQSEAQPLPDKIGELRQFLHDRVEAESPFAGLAASPVPDRPAALYLLGASVSSAETAASLGLPYVFAQFINGDPQEAEAAFRAYREGFRASLTAEAPEPILSLPVIVADTEEEAQRLADDYKVVRIRLESGRTITVGSVAHAEEYGRQADEPYRIEVEQAYVVRGTKESVFGQLSALAERYGVQEIVVIASVKDAAKRLRSFELLKEAFAEAAVVYES</sequence>
<dbReference type="Proteomes" id="UP000547209">
    <property type="component" value="Unassembled WGS sequence"/>
</dbReference>
<proteinExistence type="predicted"/>
<dbReference type="InterPro" id="IPR011251">
    <property type="entry name" value="Luciferase-like_dom"/>
</dbReference>
<dbReference type="CDD" id="cd00347">
    <property type="entry name" value="Flavin_utilizing_monoxygenases"/>
    <property type="match status" value="1"/>
</dbReference>
<dbReference type="Pfam" id="PF00296">
    <property type="entry name" value="Bac_luciferase"/>
    <property type="match status" value="1"/>
</dbReference>
<evidence type="ECO:0000313" key="3">
    <source>
        <dbReference type="EMBL" id="MBB6673354.1"/>
    </source>
</evidence>
<dbReference type="SUPFAM" id="SSF51679">
    <property type="entry name" value="Bacterial luciferase-like"/>
    <property type="match status" value="1"/>
</dbReference>
<dbReference type="GO" id="GO:0005829">
    <property type="term" value="C:cytosol"/>
    <property type="evidence" value="ECO:0007669"/>
    <property type="project" value="TreeGrafter"/>
</dbReference>
<gene>
    <name evidence="3" type="ORF">H7C19_21995</name>
</gene>
<keyword evidence="4" id="KW-1185">Reference proteome</keyword>
<dbReference type="AlphaFoldDB" id="A0A7X0RWF2"/>
<dbReference type="PANTHER" id="PTHR30137:SF19">
    <property type="entry name" value="LUCIFERASE-LIKE MONOOXYGENASE"/>
    <property type="match status" value="1"/>
</dbReference>
<dbReference type="RefSeq" id="WP_185671219.1">
    <property type="nucleotide sequence ID" value="NZ_JACJVP010000037.1"/>
</dbReference>
<dbReference type="InterPro" id="IPR036661">
    <property type="entry name" value="Luciferase-like_sf"/>
</dbReference>
<dbReference type="GO" id="GO:0016705">
    <property type="term" value="F:oxidoreductase activity, acting on paired donors, with incorporation or reduction of molecular oxygen"/>
    <property type="evidence" value="ECO:0007669"/>
    <property type="project" value="InterPro"/>
</dbReference>
<dbReference type="NCBIfam" id="TIGR03558">
    <property type="entry name" value="oxido_grp_1"/>
    <property type="match status" value="1"/>
</dbReference>
<dbReference type="PANTHER" id="PTHR30137">
    <property type="entry name" value="LUCIFERASE-LIKE MONOOXYGENASE"/>
    <property type="match status" value="1"/>
</dbReference>
<evidence type="ECO:0000313" key="4">
    <source>
        <dbReference type="Proteomes" id="UP000547209"/>
    </source>
</evidence>
<dbReference type="FunFam" id="3.20.20.30:FF:000002">
    <property type="entry name" value="LLM class flavin-dependent oxidoreductase"/>
    <property type="match status" value="1"/>
</dbReference>
<dbReference type="InterPro" id="IPR050766">
    <property type="entry name" value="Bact_Lucif_Oxidored"/>
</dbReference>
<name>A0A7X0RWF2_9BACL</name>
<accession>A0A7X0RWF2</accession>
<organism evidence="3 4">
    <name type="scientific">Cohnella nanjingensis</name>
    <dbReference type="NCBI Taxonomy" id="1387779"/>
    <lineage>
        <taxon>Bacteria</taxon>
        <taxon>Bacillati</taxon>
        <taxon>Bacillota</taxon>
        <taxon>Bacilli</taxon>
        <taxon>Bacillales</taxon>
        <taxon>Paenibacillaceae</taxon>
        <taxon>Cohnella</taxon>
    </lineage>
</organism>
<dbReference type="InterPro" id="IPR019949">
    <property type="entry name" value="CmoO-like"/>
</dbReference>